<accession>W7TNE0</accession>
<name>W7TNE0_9STRA</name>
<evidence type="ECO:0000256" key="1">
    <source>
        <dbReference type="SAM" id="MobiDB-lite"/>
    </source>
</evidence>
<dbReference type="EMBL" id="AZIL01002240">
    <property type="protein sequence ID" value="EWM22239.1"/>
    <property type="molecule type" value="Genomic_DNA"/>
</dbReference>
<gene>
    <name evidence="2" type="ORF">Naga_100597g1</name>
</gene>
<evidence type="ECO:0000313" key="3">
    <source>
        <dbReference type="Proteomes" id="UP000019335"/>
    </source>
</evidence>
<protein>
    <submittedName>
        <fullName evidence="2">Uncharacterized protein</fullName>
    </submittedName>
</protein>
<keyword evidence="3" id="KW-1185">Reference proteome</keyword>
<evidence type="ECO:0000313" key="2">
    <source>
        <dbReference type="EMBL" id="EWM22239.1"/>
    </source>
</evidence>
<organism evidence="2 3">
    <name type="scientific">Nannochloropsis gaditana</name>
    <dbReference type="NCBI Taxonomy" id="72520"/>
    <lineage>
        <taxon>Eukaryota</taxon>
        <taxon>Sar</taxon>
        <taxon>Stramenopiles</taxon>
        <taxon>Ochrophyta</taxon>
        <taxon>Eustigmatophyceae</taxon>
        <taxon>Eustigmatales</taxon>
        <taxon>Monodopsidaceae</taxon>
        <taxon>Nannochloropsis</taxon>
    </lineage>
</organism>
<feature type="compositionally biased region" description="Low complexity" evidence="1">
    <location>
        <begin position="30"/>
        <end position="44"/>
    </location>
</feature>
<comment type="caution">
    <text evidence="2">The sequence shown here is derived from an EMBL/GenBank/DDBJ whole genome shotgun (WGS) entry which is preliminary data.</text>
</comment>
<feature type="compositionally biased region" description="Gly residues" evidence="1">
    <location>
        <begin position="12"/>
        <end position="22"/>
    </location>
</feature>
<sequence length="201" mass="20391">MSWFFSHWLGGGGDGGGGGAGSRRGEMRGAGEALSSSSPPSSTSQIKMGDYDLRTCVSSSGGLLSGGTPQQHALVQLKCAIQALLKERCHPPFQPGGTLSSCISATPRAPNPGEGGSQGSREPTPGLEAAVGAPRTVGEGPARGGPPESGLRHQCVVEAPRSGVAGGVGTETAPHEGVSSVRTEEEDPTLCKHAFFPYLEL</sequence>
<feature type="region of interest" description="Disordered" evidence="1">
    <location>
        <begin position="12"/>
        <end position="47"/>
    </location>
</feature>
<dbReference type="AlphaFoldDB" id="W7TNE0"/>
<reference evidence="2 3" key="1">
    <citation type="journal article" date="2014" name="Mol. Plant">
        <title>Chromosome Scale Genome Assembly and Transcriptome Profiling of Nannochloropsis gaditana in Nitrogen Depletion.</title>
        <authorList>
            <person name="Corteggiani Carpinelli E."/>
            <person name="Telatin A."/>
            <person name="Vitulo N."/>
            <person name="Forcato C."/>
            <person name="D'Angelo M."/>
            <person name="Schiavon R."/>
            <person name="Vezzi A."/>
            <person name="Giacometti G.M."/>
            <person name="Morosinotto T."/>
            <person name="Valle G."/>
        </authorList>
    </citation>
    <scope>NUCLEOTIDE SEQUENCE [LARGE SCALE GENOMIC DNA]</scope>
    <source>
        <strain evidence="2 3">B-31</strain>
    </source>
</reference>
<dbReference type="Proteomes" id="UP000019335">
    <property type="component" value="Unassembled WGS sequence"/>
</dbReference>
<feature type="region of interest" description="Disordered" evidence="1">
    <location>
        <begin position="100"/>
        <end position="187"/>
    </location>
</feature>
<proteinExistence type="predicted"/>